<name>A0AA96R3X9_9CAUD</name>
<sequence length="141" mass="16808">MSNFTGAALYTKEEIERALDCYEKEVEWADNLLKNKVAYAESRFKPTLWDKLVGNRTLEKKTSNMFMTYEEQLYRFGWMELTKEEKTRLDDLNAYNKFNYLGVWLYQQECLEIKNLFNGGKDCYLNPSQAAFVNKYKNKEV</sequence>
<organism evidence="1">
    <name type="scientific">Staphylococcus phage vB_VibM_10AMN12</name>
    <dbReference type="NCBI Taxonomy" id="3076785"/>
    <lineage>
        <taxon>Viruses</taxon>
        <taxon>Duplodnaviria</taxon>
        <taxon>Heunggongvirae</taxon>
        <taxon>Uroviricota</taxon>
        <taxon>Caudoviricetes</taxon>
    </lineage>
</organism>
<protein>
    <submittedName>
        <fullName evidence="1">Uncharacterized protein</fullName>
    </submittedName>
</protein>
<accession>A0AA96R3X9</accession>
<evidence type="ECO:0000313" key="1">
    <source>
        <dbReference type="EMBL" id="WNO47576.1"/>
    </source>
</evidence>
<dbReference type="EMBL" id="OR481006">
    <property type="protein sequence ID" value="WNO47576.1"/>
    <property type="molecule type" value="Genomic_DNA"/>
</dbReference>
<proteinExistence type="predicted"/>
<reference evidence="1" key="1">
    <citation type="submission" date="2023-08" db="EMBL/GenBank/DDBJ databases">
        <authorList>
            <person name="Nazir A."/>
        </authorList>
    </citation>
    <scope>NUCLEOTIDE SEQUENCE</scope>
</reference>